<proteinExistence type="predicted"/>
<gene>
    <name evidence="2" type="ORF">HKD21_04575</name>
</gene>
<protein>
    <recommendedName>
        <fullName evidence="4">Phytase-like domain-containing protein</fullName>
    </recommendedName>
</protein>
<keyword evidence="3" id="KW-1185">Reference proteome</keyword>
<reference evidence="2" key="1">
    <citation type="submission" date="2020-04" db="EMBL/GenBank/DDBJ databases">
        <authorList>
            <person name="Sombolestani A."/>
        </authorList>
    </citation>
    <scope>NUCLEOTIDE SEQUENCE</scope>
    <source>
        <strain evidence="2">LMG 27748</strain>
    </source>
</reference>
<accession>A0ABR9YCS5</accession>
<organism evidence="2 3">
    <name type="scientific">Gluconobacter cerevisiae</name>
    <dbReference type="NCBI Taxonomy" id="1379734"/>
    <lineage>
        <taxon>Bacteria</taxon>
        <taxon>Pseudomonadati</taxon>
        <taxon>Pseudomonadota</taxon>
        <taxon>Alphaproteobacteria</taxon>
        <taxon>Acetobacterales</taxon>
        <taxon>Acetobacteraceae</taxon>
        <taxon>Gluconobacter</taxon>
    </lineage>
</organism>
<dbReference type="Proteomes" id="UP000630952">
    <property type="component" value="Unassembled WGS sequence"/>
</dbReference>
<dbReference type="InterPro" id="IPR011042">
    <property type="entry name" value="6-blade_b-propeller_TolB-like"/>
</dbReference>
<evidence type="ECO:0000313" key="3">
    <source>
        <dbReference type="Proteomes" id="UP000630952"/>
    </source>
</evidence>
<evidence type="ECO:0008006" key="4">
    <source>
        <dbReference type="Google" id="ProtNLM"/>
    </source>
</evidence>
<feature type="chain" id="PRO_5045485622" description="Phytase-like domain-containing protein" evidence="1">
    <location>
        <begin position="27"/>
        <end position="327"/>
    </location>
</feature>
<name>A0ABR9YCS5_9PROT</name>
<feature type="signal peptide" evidence="1">
    <location>
        <begin position="1"/>
        <end position="26"/>
    </location>
</feature>
<dbReference type="Gene3D" id="2.120.10.30">
    <property type="entry name" value="TolB, C-terminal domain"/>
    <property type="match status" value="1"/>
</dbReference>
<sequence>MKTRLLHVAAATGLAALAFVTSPARADHPWQDAPAQASITADAALSGLQSTALLAGQNGTCFAIDASGHPVRIDATNISFPLTGPDVPTERLIAITISGDDLWGLSAGDQPTLIRMSLDGSVRSRLPLTGAAIAGSNLVALQVHGTQAYLADEGKPALIAADLKTGKAKRFLSYDLSLTGRHPLLRAGQPRMGADGHPMAGGNVRFLLLDGKGQWLFYQPPTGPMSRIDTALLTDTDFTPVEQLDGITEWRTTPSIGGETLTPDNTFYLSDITGGSILKFGTDRIPLRILKDPRLYDAGAPAVSDNHQMAVLVTEDGITHILRIALP</sequence>
<dbReference type="RefSeq" id="WP_194254401.1">
    <property type="nucleotide sequence ID" value="NZ_JABCQO010000002.1"/>
</dbReference>
<reference evidence="2" key="2">
    <citation type="submission" date="2020-11" db="EMBL/GenBank/DDBJ databases">
        <title>Description of novel Gluconobacter species.</title>
        <authorList>
            <person name="Cleenwerck I."/>
            <person name="Cnockaert M."/>
            <person name="Borremans W."/>
            <person name="Wieme A.D."/>
            <person name="De Vuyst L."/>
            <person name="Vandamme P."/>
        </authorList>
    </citation>
    <scope>NUCLEOTIDE SEQUENCE</scope>
    <source>
        <strain evidence="2">LMG 27748</strain>
    </source>
</reference>
<evidence type="ECO:0000313" key="2">
    <source>
        <dbReference type="EMBL" id="MBF0876124.1"/>
    </source>
</evidence>
<evidence type="ECO:0000256" key="1">
    <source>
        <dbReference type="SAM" id="SignalP"/>
    </source>
</evidence>
<dbReference type="SUPFAM" id="SSF63829">
    <property type="entry name" value="Calcium-dependent phosphotriesterase"/>
    <property type="match status" value="1"/>
</dbReference>
<dbReference type="EMBL" id="JABCQO010000002">
    <property type="protein sequence ID" value="MBF0876124.1"/>
    <property type="molecule type" value="Genomic_DNA"/>
</dbReference>
<comment type="caution">
    <text evidence="2">The sequence shown here is derived from an EMBL/GenBank/DDBJ whole genome shotgun (WGS) entry which is preliminary data.</text>
</comment>
<keyword evidence="1" id="KW-0732">Signal</keyword>